<evidence type="ECO:0000256" key="6">
    <source>
        <dbReference type="RuleBase" id="RU003512"/>
    </source>
</evidence>
<dbReference type="KEGG" id="ptaw:DW352_22730"/>
<dbReference type="GO" id="GO:0030313">
    <property type="term" value="C:cell envelope"/>
    <property type="evidence" value="ECO:0007669"/>
    <property type="project" value="UniProtKB-SubCell"/>
</dbReference>
<feature type="signal peptide" evidence="7">
    <location>
        <begin position="1"/>
        <end position="27"/>
    </location>
</feature>
<dbReference type="GO" id="GO:0030001">
    <property type="term" value="P:metal ion transport"/>
    <property type="evidence" value="ECO:0007669"/>
    <property type="project" value="InterPro"/>
</dbReference>
<reference evidence="8 9" key="1">
    <citation type="submission" date="2018-07" db="EMBL/GenBank/DDBJ databases">
        <authorList>
            <person name="Quirk P.G."/>
            <person name="Krulwich T.A."/>
        </authorList>
    </citation>
    <scope>NUCLEOTIDE SEQUENCE [LARGE SCALE GENOMIC DNA]</scope>
    <source>
        <strain evidence="8 9">CC-BB4</strain>
    </source>
</reference>
<dbReference type="InterPro" id="IPR006128">
    <property type="entry name" value="Lipoprotein_PsaA-like"/>
</dbReference>
<evidence type="ECO:0000256" key="7">
    <source>
        <dbReference type="SAM" id="SignalP"/>
    </source>
</evidence>
<dbReference type="SUPFAM" id="SSF53807">
    <property type="entry name" value="Helical backbone' metal receptor"/>
    <property type="match status" value="1"/>
</dbReference>
<evidence type="ECO:0000256" key="1">
    <source>
        <dbReference type="ARBA" id="ARBA00004196"/>
    </source>
</evidence>
<feature type="chain" id="PRO_5016591396" evidence="7">
    <location>
        <begin position="28"/>
        <end position="298"/>
    </location>
</feature>
<name>A0A346A1N7_9HYPH</name>
<comment type="subcellular location">
    <subcellularLocation>
        <location evidence="1">Cell envelope</location>
    </subcellularLocation>
</comment>
<proteinExistence type="inferred from homology"/>
<dbReference type="GO" id="GO:0007155">
    <property type="term" value="P:cell adhesion"/>
    <property type="evidence" value="ECO:0007669"/>
    <property type="project" value="InterPro"/>
</dbReference>
<protein>
    <submittedName>
        <fullName evidence="8">Cation ABC transporter substrate-binding protein</fullName>
    </submittedName>
</protein>
<evidence type="ECO:0000313" key="9">
    <source>
        <dbReference type="Proteomes" id="UP000254889"/>
    </source>
</evidence>
<dbReference type="InterPro" id="IPR006127">
    <property type="entry name" value="ZnuA-like"/>
</dbReference>
<sequence length="298" mass="31828">MRTTFKTCLAAAAGALIFLAAHTTAVAADGQQTAIAAAENFYGDIARQIGGDRVAVTSILTNPDQDPHLFETTPGTVRQIADARIVIVNGANYDPWAEKLLQAAPRPDRVVINAAQLTGRKAGANPHLWYDPATMPAVAKAIAAALTQADGTHAADYASRLDATLSKLAQIDARVAHLKGKHAGKAVTATEPVFGLMASALGLTMRNERFQLAMMNDTEPSARDVAAFENDLKERKVKALIYNSQVSEKLTERLLAVARKAKVPVVAVTESMPANTNFVDWMLSELDTLDRALSDPNS</sequence>
<dbReference type="PRINTS" id="PR00690">
    <property type="entry name" value="ADHESNFAMILY"/>
</dbReference>
<dbReference type="PANTHER" id="PTHR42953">
    <property type="entry name" value="HIGH-AFFINITY ZINC UPTAKE SYSTEM PROTEIN ZNUA-RELATED"/>
    <property type="match status" value="1"/>
</dbReference>
<dbReference type="AlphaFoldDB" id="A0A346A1N7"/>
<dbReference type="GO" id="GO:0046872">
    <property type="term" value="F:metal ion binding"/>
    <property type="evidence" value="ECO:0007669"/>
    <property type="project" value="UniProtKB-KW"/>
</dbReference>
<evidence type="ECO:0000313" key="8">
    <source>
        <dbReference type="EMBL" id="AXK83084.1"/>
    </source>
</evidence>
<comment type="similarity">
    <text evidence="2 6">Belongs to the bacterial solute-binding protein 9 family.</text>
</comment>
<dbReference type="Gene3D" id="3.40.50.1980">
    <property type="entry name" value="Nitrogenase molybdenum iron protein domain"/>
    <property type="match status" value="2"/>
</dbReference>
<dbReference type="PRINTS" id="PR00691">
    <property type="entry name" value="ADHESINB"/>
</dbReference>
<evidence type="ECO:0000256" key="4">
    <source>
        <dbReference type="ARBA" id="ARBA00022723"/>
    </source>
</evidence>
<dbReference type="Pfam" id="PF01297">
    <property type="entry name" value="ZnuA"/>
    <property type="match status" value="1"/>
</dbReference>
<dbReference type="EMBL" id="CP031417">
    <property type="protein sequence ID" value="AXK83084.1"/>
    <property type="molecule type" value="Genomic_DNA"/>
</dbReference>
<keyword evidence="4" id="KW-0479">Metal-binding</keyword>
<dbReference type="InterPro" id="IPR006129">
    <property type="entry name" value="AdhesinB"/>
</dbReference>
<dbReference type="InterPro" id="IPR050492">
    <property type="entry name" value="Bact_metal-bind_prot9"/>
</dbReference>
<dbReference type="RefSeq" id="WP_115693463.1">
    <property type="nucleotide sequence ID" value="NZ_CP031417.1"/>
</dbReference>
<gene>
    <name evidence="8" type="ORF">DW352_22730</name>
</gene>
<dbReference type="PANTHER" id="PTHR42953:SF1">
    <property type="entry name" value="METAL-BINDING PROTEIN HI_0362-RELATED"/>
    <property type="match status" value="1"/>
</dbReference>
<dbReference type="Proteomes" id="UP000254889">
    <property type="component" value="Chromosome"/>
</dbReference>
<keyword evidence="9" id="KW-1185">Reference proteome</keyword>
<evidence type="ECO:0000256" key="2">
    <source>
        <dbReference type="ARBA" id="ARBA00011028"/>
    </source>
</evidence>
<evidence type="ECO:0000256" key="5">
    <source>
        <dbReference type="ARBA" id="ARBA00022729"/>
    </source>
</evidence>
<keyword evidence="5 7" id="KW-0732">Signal</keyword>
<evidence type="ECO:0000256" key="3">
    <source>
        <dbReference type="ARBA" id="ARBA00022448"/>
    </source>
</evidence>
<organism evidence="8 9">
    <name type="scientific">Pseudolabrys taiwanensis</name>
    <dbReference type="NCBI Taxonomy" id="331696"/>
    <lineage>
        <taxon>Bacteria</taxon>
        <taxon>Pseudomonadati</taxon>
        <taxon>Pseudomonadota</taxon>
        <taxon>Alphaproteobacteria</taxon>
        <taxon>Hyphomicrobiales</taxon>
        <taxon>Xanthobacteraceae</taxon>
        <taxon>Pseudolabrys</taxon>
    </lineage>
</organism>
<accession>A0A346A1N7</accession>
<keyword evidence="3 6" id="KW-0813">Transport</keyword>
<dbReference type="OrthoDB" id="9793396at2"/>